<dbReference type="FunFam" id="1.25.40.10:FF:000090">
    <property type="entry name" value="Pentatricopeptide repeat-containing protein, chloroplastic"/>
    <property type="match status" value="1"/>
</dbReference>
<feature type="repeat" description="PPR" evidence="2">
    <location>
        <begin position="69"/>
        <end position="103"/>
    </location>
</feature>
<dbReference type="OrthoDB" id="185373at2759"/>
<dbReference type="Gene3D" id="1.25.40.10">
    <property type="entry name" value="Tetratricopeptide repeat domain"/>
    <property type="match status" value="5"/>
</dbReference>
<feature type="repeat" description="PPR" evidence="2">
    <location>
        <begin position="212"/>
        <end position="242"/>
    </location>
</feature>
<protein>
    <submittedName>
        <fullName evidence="4">Uncharacterized protein</fullName>
    </submittedName>
</protein>
<evidence type="ECO:0000256" key="1">
    <source>
        <dbReference type="ARBA" id="ARBA00022737"/>
    </source>
</evidence>
<proteinExistence type="predicted"/>
<dbReference type="InterPro" id="IPR046960">
    <property type="entry name" value="PPR_At4g14850-like_plant"/>
</dbReference>
<dbReference type="Pfam" id="PF01535">
    <property type="entry name" value="PPR"/>
    <property type="match status" value="6"/>
</dbReference>
<evidence type="ECO:0000256" key="3">
    <source>
        <dbReference type="SAM" id="MobiDB-lite"/>
    </source>
</evidence>
<dbReference type="InterPro" id="IPR011990">
    <property type="entry name" value="TPR-like_helical_dom_sf"/>
</dbReference>
<accession>A0A7I8K837</accession>
<feature type="repeat" description="PPR" evidence="2">
    <location>
        <begin position="243"/>
        <end position="277"/>
    </location>
</feature>
<feature type="repeat" description="PPR" evidence="2">
    <location>
        <begin position="450"/>
        <end position="484"/>
    </location>
</feature>
<dbReference type="EMBL" id="LR746266">
    <property type="protein sequence ID" value="CAA7392931.1"/>
    <property type="molecule type" value="Genomic_DNA"/>
</dbReference>
<evidence type="ECO:0000256" key="2">
    <source>
        <dbReference type="PROSITE-ProRule" id="PRU00708"/>
    </source>
</evidence>
<feature type="repeat" description="PPR" evidence="2">
    <location>
        <begin position="344"/>
        <end position="378"/>
    </location>
</feature>
<keyword evidence="5" id="KW-1185">Reference proteome</keyword>
<feature type="region of interest" description="Disordered" evidence="3">
    <location>
        <begin position="520"/>
        <end position="541"/>
    </location>
</feature>
<dbReference type="Pfam" id="PF20431">
    <property type="entry name" value="E_motif"/>
    <property type="match status" value="1"/>
</dbReference>
<keyword evidence="1" id="KW-0677">Repeat</keyword>
<dbReference type="Pfam" id="PF13041">
    <property type="entry name" value="PPR_2"/>
    <property type="match status" value="1"/>
</dbReference>
<dbReference type="GO" id="GO:0009451">
    <property type="term" value="P:RNA modification"/>
    <property type="evidence" value="ECO:0007669"/>
    <property type="project" value="InterPro"/>
</dbReference>
<dbReference type="InterPro" id="IPR046848">
    <property type="entry name" value="E_motif"/>
</dbReference>
<dbReference type="InterPro" id="IPR002885">
    <property type="entry name" value="PPR_rpt"/>
</dbReference>
<dbReference type="NCBIfam" id="TIGR00756">
    <property type="entry name" value="PPR"/>
    <property type="match status" value="6"/>
</dbReference>
<gene>
    <name evidence="4" type="ORF">SI8410_03003762</name>
</gene>
<organism evidence="4 5">
    <name type="scientific">Spirodela intermedia</name>
    <name type="common">Intermediate duckweed</name>
    <dbReference type="NCBI Taxonomy" id="51605"/>
    <lineage>
        <taxon>Eukaryota</taxon>
        <taxon>Viridiplantae</taxon>
        <taxon>Streptophyta</taxon>
        <taxon>Embryophyta</taxon>
        <taxon>Tracheophyta</taxon>
        <taxon>Spermatophyta</taxon>
        <taxon>Magnoliopsida</taxon>
        <taxon>Liliopsida</taxon>
        <taxon>Araceae</taxon>
        <taxon>Lemnoideae</taxon>
        <taxon>Spirodela</taxon>
    </lineage>
</organism>
<evidence type="ECO:0000313" key="4">
    <source>
        <dbReference type="EMBL" id="CAA7392931.1"/>
    </source>
</evidence>
<sequence>MLSNPKQIVLFLQKVSSLRELKQAHALITKSGLISHTFLLNKVVILAALPKWGSLEYASSVFGTWEARNPILCNTMIRAYSRSLFPVEAIHIYNEMCLRSVRLDRLTYPFVLKALGRVCAVGESEEHELDLVRKGAEVHGRISRSGLSRDVFVENSLIVMYSQLGRLADARRVFDQMGDRTVASWNAMIAAHYRRSDFDSADSLLQMMPEKNVVSWNTVIARCVRSGDIGAARKVFEGMSERDAASWNSIIAGYIQVRDYHSALQLFNKMQIQRVEPTETTVVSLLHACTETGALEIGRQLHRLLLHEGFKAEGVIGNALLDMYAKCGNLWLARKVFDEMLMKHVTHWNSMIMALAVHGCSEEALRLFSSMEEASSETAKPNRVTFLGALLACSHQGLVEEGRRIFNAMVQRHAIEPDIKHYGCMVDLLSRGGFLQEANWFIRATPFRANPVLWRTLLAACCRHGNVEFAEEAFRELCQIEAPGDGDLVLLSNVYAEARRWRDGEVIRWGVSKQPGFSQIELDEEGQASPPPPPSWSALLS</sequence>
<name>A0A7I8K837_SPIIN</name>
<reference evidence="4" key="1">
    <citation type="submission" date="2020-02" db="EMBL/GenBank/DDBJ databases">
        <authorList>
            <person name="Scholz U."/>
            <person name="Mascher M."/>
            <person name="Fiebig A."/>
        </authorList>
    </citation>
    <scope>NUCLEOTIDE SEQUENCE</scope>
</reference>
<dbReference type="SUPFAM" id="SSF48452">
    <property type="entry name" value="TPR-like"/>
    <property type="match status" value="1"/>
</dbReference>
<dbReference type="AlphaFoldDB" id="A0A7I8K837"/>
<feature type="repeat" description="PPR" evidence="2">
    <location>
        <begin position="150"/>
        <end position="184"/>
    </location>
</feature>
<dbReference type="PANTHER" id="PTHR47926">
    <property type="entry name" value="PENTATRICOPEPTIDE REPEAT-CONTAINING PROTEIN"/>
    <property type="match status" value="1"/>
</dbReference>
<dbReference type="GO" id="GO:0003723">
    <property type="term" value="F:RNA binding"/>
    <property type="evidence" value="ECO:0007669"/>
    <property type="project" value="InterPro"/>
</dbReference>
<dbReference type="Proteomes" id="UP000663760">
    <property type="component" value="Chromosome 3"/>
</dbReference>
<evidence type="ECO:0000313" key="5">
    <source>
        <dbReference type="Proteomes" id="UP000663760"/>
    </source>
</evidence>
<dbReference type="PROSITE" id="PS51375">
    <property type="entry name" value="PPR"/>
    <property type="match status" value="6"/>
</dbReference>